<evidence type="ECO:0000313" key="2">
    <source>
        <dbReference type="EMBL" id="QQP89477.1"/>
    </source>
</evidence>
<feature type="compositionally biased region" description="Basic and acidic residues" evidence="1">
    <location>
        <begin position="20"/>
        <end position="29"/>
    </location>
</feature>
<proteinExistence type="predicted"/>
<evidence type="ECO:0000256" key="1">
    <source>
        <dbReference type="SAM" id="MobiDB-lite"/>
    </source>
</evidence>
<name>A0ABX7BAL2_9PROT</name>
<protein>
    <submittedName>
        <fullName evidence="2">Uncharacterized protein</fullName>
    </submittedName>
</protein>
<dbReference type="RefSeq" id="WP_201075740.1">
    <property type="nucleotide sequence ID" value="NZ_CP067420.1"/>
</dbReference>
<reference evidence="2" key="1">
    <citation type="submission" date="2021-02" db="EMBL/GenBank/DDBJ databases">
        <title>Skermanella TT6 skin isolate.</title>
        <authorList>
            <person name="Lee K."/>
            <person name="Ganzorig M."/>
        </authorList>
    </citation>
    <scope>NUCLEOTIDE SEQUENCE</scope>
    <source>
        <strain evidence="2">TT6</strain>
    </source>
</reference>
<evidence type="ECO:0000313" key="3">
    <source>
        <dbReference type="Proteomes" id="UP000595197"/>
    </source>
</evidence>
<organism evidence="2 3">
    <name type="scientific">Skermanella cutis</name>
    <dbReference type="NCBI Taxonomy" id="2775420"/>
    <lineage>
        <taxon>Bacteria</taxon>
        <taxon>Pseudomonadati</taxon>
        <taxon>Pseudomonadota</taxon>
        <taxon>Alphaproteobacteria</taxon>
        <taxon>Rhodospirillales</taxon>
        <taxon>Azospirillaceae</taxon>
        <taxon>Skermanella</taxon>
    </lineage>
</organism>
<dbReference type="EMBL" id="CP067420">
    <property type="protein sequence ID" value="QQP89477.1"/>
    <property type="molecule type" value="Genomic_DNA"/>
</dbReference>
<accession>A0ABX7BAL2</accession>
<keyword evidence="3" id="KW-1185">Reference proteome</keyword>
<feature type="region of interest" description="Disordered" evidence="1">
    <location>
        <begin position="15"/>
        <end position="37"/>
    </location>
</feature>
<gene>
    <name evidence="2" type="ORF">IGS68_26490</name>
</gene>
<sequence length="65" mass="6964">MRIGAIGCAERFRSPGLPSRLDKPGDAHLRPMPTGISNNKDLDIEKIAITLQLAPTPMPGINTAQ</sequence>
<dbReference type="Proteomes" id="UP000595197">
    <property type="component" value="Chromosome"/>
</dbReference>